<proteinExistence type="predicted"/>
<sequence length="324" mass="37273">MSASTHHTGTPLSAVLRIFGTGRGQNPPDIESTKPPTKRSSKRAQRKEQKLAKAQEEKMMKTEIQDCIVEQLSDYPTGYPQQAAFQSDLSFSVYRGFGYLHARILLQLQDELRVLETDLRDMDELDDNGTNKRVLSSRMKDETRARKAGKLMSDRAILLETIHDKLAKYDDFLLKTREINALEKPSDRDYISMRTWFCNMKPFSYQPEEEFIKRKRDLVTLRPNTEWGHFDEWIEEGIERLPTRIGRVHGTPNTRLARSADSLGALLGKTIAARRSKFGCIPLFAIHHHKNGNHGYDSDSSGIAHNSDHNIIPGYVRRKIHRHY</sequence>
<gene>
    <name evidence="3" type="ORF">JI435_129500</name>
</gene>
<evidence type="ECO:0000256" key="1">
    <source>
        <dbReference type="SAM" id="MobiDB-lite"/>
    </source>
</evidence>
<evidence type="ECO:0000259" key="2">
    <source>
        <dbReference type="Pfam" id="PF20237"/>
    </source>
</evidence>
<organism evidence="3 4">
    <name type="scientific">Phaeosphaeria nodorum (strain SN15 / ATCC MYA-4574 / FGSC 10173)</name>
    <name type="common">Glume blotch fungus</name>
    <name type="synonym">Parastagonospora nodorum</name>
    <dbReference type="NCBI Taxonomy" id="321614"/>
    <lineage>
        <taxon>Eukaryota</taxon>
        <taxon>Fungi</taxon>
        <taxon>Dikarya</taxon>
        <taxon>Ascomycota</taxon>
        <taxon>Pezizomycotina</taxon>
        <taxon>Dothideomycetes</taxon>
        <taxon>Pleosporomycetidae</taxon>
        <taxon>Pleosporales</taxon>
        <taxon>Pleosporineae</taxon>
        <taxon>Phaeosphaeriaceae</taxon>
        <taxon>Parastagonospora</taxon>
    </lineage>
</organism>
<dbReference type="AlphaFoldDB" id="A0A7U2FFB3"/>
<dbReference type="OrthoDB" id="3533814at2759"/>
<dbReference type="InterPro" id="IPR046529">
    <property type="entry name" value="DUF6594"/>
</dbReference>
<evidence type="ECO:0000313" key="3">
    <source>
        <dbReference type="EMBL" id="QRD04217.1"/>
    </source>
</evidence>
<dbReference type="Pfam" id="PF20237">
    <property type="entry name" value="DUF6594"/>
    <property type="match status" value="1"/>
</dbReference>
<dbReference type="VEuPathDB" id="FungiDB:JI435_129500"/>
<dbReference type="PANTHER" id="PTHR34502:SF3">
    <property type="entry name" value="DUF6594 DOMAIN-CONTAINING PROTEIN"/>
    <property type="match status" value="1"/>
</dbReference>
<feature type="domain" description="DUF6594" evidence="2">
    <location>
        <begin position="79"/>
        <end position="258"/>
    </location>
</feature>
<protein>
    <recommendedName>
        <fullName evidence="2">DUF6594 domain-containing protein</fullName>
    </recommendedName>
</protein>
<name>A0A7U2FFB3_PHANO</name>
<keyword evidence="4" id="KW-1185">Reference proteome</keyword>
<feature type="region of interest" description="Disordered" evidence="1">
    <location>
        <begin position="19"/>
        <end position="49"/>
    </location>
</feature>
<evidence type="ECO:0000313" key="4">
    <source>
        <dbReference type="Proteomes" id="UP000663193"/>
    </source>
</evidence>
<dbReference type="EMBL" id="CP069038">
    <property type="protein sequence ID" value="QRD04217.1"/>
    <property type="molecule type" value="Genomic_DNA"/>
</dbReference>
<dbReference type="Proteomes" id="UP000663193">
    <property type="component" value="Chromosome 16"/>
</dbReference>
<accession>A0A7U2FFB3</accession>
<reference evidence="4" key="1">
    <citation type="journal article" date="2021" name="BMC Genomics">
        <title>Chromosome-level genome assembly and manually-curated proteome of model necrotroph Parastagonospora nodorum Sn15 reveals a genome-wide trove of candidate effector homologs, and redundancy of virulence-related functions within an accessory chromosome.</title>
        <authorList>
            <person name="Bertazzoni S."/>
            <person name="Jones D.A.B."/>
            <person name="Phan H.T."/>
            <person name="Tan K.-C."/>
            <person name="Hane J.K."/>
        </authorList>
    </citation>
    <scope>NUCLEOTIDE SEQUENCE [LARGE SCALE GENOMIC DNA]</scope>
    <source>
        <strain evidence="4">SN15 / ATCC MYA-4574 / FGSC 10173)</strain>
    </source>
</reference>
<dbReference type="PANTHER" id="PTHR34502">
    <property type="entry name" value="DUF6594 DOMAIN-CONTAINING PROTEIN-RELATED"/>
    <property type="match status" value="1"/>
</dbReference>
<feature type="compositionally biased region" description="Basic residues" evidence="1">
    <location>
        <begin position="36"/>
        <end position="45"/>
    </location>
</feature>